<evidence type="ECO:0000256" key="2">
    <source>
        <dbReference type="ARBA" id="ARBA00022898"/>
    </source>
</evidence>
<dbReference type="InterPro" id="IPR051446">
    <property type="entry name" value="HTH_trans_reg/aminotransferase"/>
</dbReference>
<evidence type="ECO:0000256" key="3">
    <source>
        <dbReference type="ARBA" id="ARBA00023015"/>
    </source>
</evidence>
<evidence type="ECO:0000256" key="5">
    <source>
        <dbReference type="ARBA" id="ARBA00023163"/>
    </source>
</evidence>
<reference evidence="7 8" key="1">
    <citation type="submission" date="2023-04" db="EMBL/GenBank/DDBJ databases">
        <title>Funneling lignin-derived compounds into biodiesel using alkali-halophilic Citricoccus sp. P2.</title>
        <authorList>
            <person name="Luo C.-B."/>
        </authorList>
    </citation>
    <scope>NUCLEOTIDE SEQUENCE [LARGE SCALE GENOMIC DNA]</scope>
    <source>
        <strain evidence="7 8">P2</strain>
    </source>
</reference>
<keyword evidence="4" id="KW-0238">DNA-binding</keyword>
<dbReference type="SUPFAM" id="SSF53383">
    <property type="entry name" value="PLP-dependent transferases"/>
    <property type="match status" value="1"/>
</dbReference>
<dbReference type="SMART" id="SM00345">
    <property type="entry name" value="HTH_GNTR"/>
    <property type="match status" value="1"/>
</dbReference>
<dbReference type="Pfam" id="PF00155">
    <property type="entry name" value="Aminotran_1_2"/>
    <property type="match status" value="1"/>
</dbReference>
<protein>
    <submittedName>
        <fullName evidence="7">Aminotransferase class I/II-fold pyridoxal phosphate-dependent enzyme</fullName>
    </submittedName>
</protein>
<dbReference type="Proteomes" id="UP001219037">
    <property type="component" value="Chromosome"/>
</dbReference>
<keyword evidence="7" id="KW-0808">Transferase</keyword>
<dbReference type="InterPro" id="IPR004839">
    <property type="entry name" value="Aminotransferase_I/II_large"/>
</dbReference>
<dbReference type="RefSeq" id="WP_278157397.1">
    <property type="nucleotide sequence ID" value="NZ_CP121252.1"/>
</dbReference>
<keyword evidence="3" id="KW-0805">Transcription regulation</keyword>
<dbReference type="Gene3D" id="1.10.10.10">
    <property type="entry name" value="Winged helix-like DNA-binding domain superfamily/Winged helix DNA-binding domain"/>
    <property type="match status" value="1"/>
</dbReference>
<name>A0ABY8H5W7_9MICC</name>
<evidence type="ECO:0000259" key="6">
    <source>
        <dbReference type="PROSITE" id="PS50949"/>
    </source>
</evidence>
<dbReference type="InterPro" id="IPR015421">
    <property type="entry name" value="PyrdxlP-dep_Trfase_major"/>
</dbReference>
<proteinExistence type="inferred from homology"/>
<comment type="similarity">
    <text evidence="1">In the C-terminal section; belongs to the class-I pyridoxal-phosphate-dependent aminotransferase family.</text>
</comment>
<sequence length="448" mass="47179">MADISAGALGELISATDSHGIATQTRELVEAGTLDVGARLPTVRAVAGELGVSIGTVAKAWSLLRDAGLIETRQRGGTRVLGAVRPPTQDEAPVAWSDVDFLFCSPDPALLPPLDRAVATALRTPHFNEWGREYIVQALHRIVSRDWPFEATGWMTAGGGTEGLWLATRAAVGNQRVVACEEPLAPGFLAGLQEEGLTVIGVPVDDEGPTVEGVRAAVDAGAAALVLSPGGPFSDRHVLSSARAEELADLLEGTDVAVIEDDVLGPLSTVPVRTLGHRLPQQTIRVQEYCRAFGIDLRTSVIGGARPLVDAAIHQRSGGVASNSRLLQDALAALLSDERTGAAVHQARQRYTRRRERALAAFSAAGLTVHSGPGSWALWVEVADERSAALALSSHGIVVDVASASHVSPDQQRQRLRLSLAQLPESSLDELAQRVADAARGRLGPVIP</sequence>
<gene>
    <name evidence="7" type="ORF">P8192_12775</name>
</gene>
<dbReference type="InterPro" id="IPR015424">
    <property type="entry name" value="PyrdxlP-dep_Trfase"/>
</dbReference>
<evidence type="ECO:0000256" key="1">
    <source>
        <dbReference type="ARBA" id="ARBA00005384"/>
    </source>
</evidence>
<dbReference type="PANTHER" id="PTHR46577:SF2">
    <property type="entry name" value="TRANSCRIPTIONAL REGULATORY PROTEIN"/>
    <property type="match status" value="1"/>
</dbReference>
<keyword evidence="5" id="KW-0804">Transcription</keyword>
<dbReference type="Pfam" id="PF00392">
    <property type="entry name" value="GntR"/>
    <property type="match status" value="1"/>
</dbReference>
<evidence type="ECO:0000313" key="7">
    <source>
        <dbReference type="EMBL" id="WFP16244.1"/>
    </source>
</evidence>
<dbReference type="InterPro" id="IPR000524">
    <property type="entry name" value="Tscrpt_reg_HTH_GntR"/>
</dbReference>
<accession>A0ABY8H5W7</accession>
<feature type="domain" description="HTH gntR-type" evidence="6">
    <location>
        <begin position="15"/>
        <end position="83"/>
    </location>
</feature>
<keyword evidence="8" id="KW-1185">Reference proteome</keyword>
<evidence type="ECO:0000313" key="8">
    <source>
        <dbReference type="Proteomes" id="UP001219037"/>
    </source>
</evidence>
<dbReference type="PROSITE" id="PS50949">
    <property type="entry name" value="HTH_GNTR"/>
    <property type="match status" value="1"/>
</dbReference>
<dbReference type="SUPFAM" id="SSF46785">
    <property type="entry name" value="Winged helix' DNA-binding domain"/>
    <property type="match status" value="1"/>
</dbReference>
<dbReference type="EMBL" id="CP121252">
    <property type="protein sequence ID" value="WFP16244.1"/>
    <property type="molecule type" value="Genomic_DNA"/>
</dbReference>
<organism evidence="7 8">
    <name type="scientific">Citricoccus muralis</name>
    <dbReference type="NCBI Taxonomy" id="169134"/>
    <lineage>
        <taxon>Bacteria</taxon>
        <taxon>Bacillati</taxon>
        <taxon>Actinomycetota</taxon>
        <taxon>Actinomycetes</taxon>
        <taxon>Micrococcales</taxon>
        <taxon>Micrococcaceae</taxon>
        <taxon>Citricoccus</taxon>
    </lineage>
</organism>
<evidence type="ECO:0000256" key="4">
    <source>
        <dbReference type="ARBA" id="ARBA00023125"/>
    </source>
</evidence>
<dbReference type="Gene3D" id="3.40.640.10">
    <property type="entry name" value="Type I PLP-dependent aspartate aminotransferase-like (Major domain)"/>
    <property type="match status" value="1"/>
</dbReference>
<keyword evidence="2" id="KW-0663">Pyridoxal phosphate</keyword>
<dbReference type="GO" id="GO:0008483">
    <property type="term" value="F:transaminase activity"/>
    <property type="evidence" value="ECO:0007669"/>
    <property type="project" value="UniProtKB-KW"/>
</dbReference>
<dbReference type="InterPro" id="IPR036388">
    <property type="entry name" value="WH-like_DNA-bd_sf"/>
</dbReference>
<keyword evidence="7" id="KW-0032">Aminotransferase</keyword>
<dbReference type="PANTHER" id="PTHR46577">
    <property type="entry name" value="HTH-TYPE TRANSCRIPTIONAL REGULATORY PROTEIN GABR"/>
    <property type="match status" value="1"/>
</dbReference>
<dbReference type="InterPro" id="IPR036390">
    <property type="entry name" value="WH_DNA-bd_sf"/>
</dbReference>
<dbReference type="CDD" id="cd07377">
    <property type="entry name" value="WHTH_GntR"/>
    <property type="match status" value="1"/>
</dbReference>